<accession>A6JMR9</accession>
<dbReference type="AlphaFoldDB" id="A6JMR9"/>
<evidence type="ECO:0000313" key="2">
    <source>
        <dbReference type="Proteomes" id="UP000234681"/>
    </source>
</evidence>
<sequence length="38" mass="4275">MRGQRRSCRVRGNTCSRWHKELLAKLGLTSSCPQSLAS</sequence>
<reference evidence="2" key="1">
    <citation type="submission" date="2005-09" db="EMBL/GenBank/DDBJ databases">
        <authorList>
            <person name="Mural R.J."/>
            <person name="Li P.W."/>
            <person name="Adams M.D."/>
            <person name="Amanatides P.G."/>
            <person name="Baden-Tillson H."/>
            <person name="Barnstead M."/>
            <person name="Chin S.H."/>
            <person name="Dew I."/>
            <person name="Evans C.A."/>
            <person name="Ferriera S."/>
            <person name="Flanigan M."/>
            <person name="Fosler C."/>
            <person name="Glodek A."/>
            <person name="Gu Z."/>
            <person name="Holt R.A."/>
            <person name="Jennings D."/>
            <person name="Kraft C.L."/>
            <person name="Lu F."/>
            <person name="Nguyen T."/>
            <person name="Nusskern D.R."/>
            <person name="Pfannkoch C.M."/>
            <person name="Sitter C."/>
            <person name="Sutton G.G."/>
            <person name="Venter J.C."/>
            <person name="Wang Z."/>
            <person name="Woodage T."/>
            <person name="Zheng X.H."/>
            <person name="Zhong F."/>
        </authorList>
    </citation>
    <scope>NUCLEOTIDE SEQUENCE [LARGE SCALE GENOMIC DNA]</scope>
    <source>
        <strain>BN</strain>
        <strain evidence="2">Sprague-Dawley</strain>
    </source>
</reference>
<dbReference type="EMBL" id="CH473991">
    <property type="protein sequence ID" value="EDM10931.1"/>
    <property type="molecule type" value="Genomic_DNA"/>
</dbReference>
<evidence type="ECO:0000313" key="1">
    <source>
        <dbReference type="EMBL" id="EDM10931.1"/>
    </source>
</evidence>
<organism evidence="1 2">
    <name type="scientific">Rattus norvegicus</name>
    <name type="common">Rat</name>
    <dbReference type="NCBI Taxonomy" id="10116"/>
    <lineage>
        <taxon>Eukaryota</taxon>
        <taxon>Metazoa</taxon>
        <taxon>Chordata</taxon>
        <taxon>Craniata</taxon>
        <taxon>Vertebrata</taxon>
        <taxon>Euteleostomi</taxon>
        <taxon>Mammalia</taxon>
        <taxon>Eutheria</taxon>
        <taxon>Euarchontoglires</taxon>
        <taxon>Glires</taxon>
        <taxon>Rodentia</taxon>
        <taxon>Myomorpha</taxon>
        <taxon>Muroidea</taxon>
        <taxon>Muridae</taxon>
        <taxon>Murinae</taxon>
        <taxon>Rattus</taxon>
    </lineage>
</organism>
<dbReference type="Proteomes" id="UP000234681">
    <property type="component" value="Chromosome X"/>
</dbReference>
<proteinExistence type="predicted"/>
<protein>
    <submittedName>
        <fullName evidence="1">RCG53241</fullName>
    </submittedName>
</protein>
<gene>
    <name evidence="1" type="ORF">rCG_53241</name>
</gene>
<name>A6JMR9_RAT</name>